<proteinExistence type="predicted"/>
<keyword evidence="4" id="KW-0732">Signal</keyword>
<evidence type="ECO:0000259" key="5">
    <source>
        <dbReference type="Pfam" id="PF00014"/>
    </source>
</evidence>
<dbReference type="GO" id="GO:0005615">
    <property type="term" value="C:extracellular space"/>
    <property type="evidence" value="ECO:0007669"/>
    <property type="project" value="TreeGrafter"/>
</dbReference>
<dbReference type="PANTHER" id="PTHR10083:SF374">
    <property type="entry name" value="BPTI_KUNITZ INHIBITOR DOMAIN-CONTAINING PROTEIN"/>
    <property type="match status" value="1"/>
</dbReference>
<evidence type="ECO:0000313" key="6">
    <source>
        <dbReference type="EMBL" id="MBY08400.1"/>
    </source>
</evidence>
<feature type="signal peptide" evidence="4">
    <location>
        <begin position="1"/>
        <end position="19"/>
    </location>
</feature>
<keyword evidence="2" id="KW-0722">Serine protease inhibitor</keyword>
<accession>A0A2R5LFW0</accession>
<dbReference type="EMBL" id="GGLE01004274">
    <property type="protein sequence ID" value="MBY08400.1"/>
    <property type="molecule type" value="Transcribed_RNA"/>
</dbReference>
<evidence type="ECO:0000256" key="1">
    <source>
        <dbReference type="ARBA" id="ARBA00022690"/>
    </source>
</evidence>
<dbReference type="Gene3D" id="4.10.410.10">
    <property type="entry name" value="Pancreatic trypsin inhibitor Kunitz domain"/>
    <property type="match status" value="2"/>
</dbReference>
<dbReference type="InterPro" id="IPR036880">
    <property type="entry name" value="Kunitz_BPTI_sf"/>
</dbReference>
<sequence>MEAKVFVCILVFLFGVSHSARDLPHKCTVKRQKCDQPTFLTRYYFNETKKRCLSFFACAGEGDNFYPRMVDCVKDCRPRQRPPNCFAEKPRVCRGDTFGETAWTYDLKMATCEQLQKACGVTKNNFVSREECVAECHGFDQNGLLQKYRKAKEPSTSKEPANRGG</sequence>
<evidence type="ECO:0000256" key="3">
    <source>
        <dbReference type="ARBA" id="ARBA00023157"/>
    </source>
</evidence>
<evidence type="ECO:0000256" key="2">
    <source>
        <dbReference type="ARBA" id="ARBA00022900"/>
    </source>
</evidence>
<dbReference type="InterPro" id="IPR002223">
    <property type="entry name" value="Kunitz_BPTI"/>
</dbReference>
<name>A0A2R5LFW0_9ACAR</name>
<dbReference type="GO" id="GO:0004867">
    <property type="term" value="F:serine-type endopeptidase inhibitor activity"/>
    <property type="evidence" value="ECO:0007669"/>
    <property type="project" value="UniProtKB-KW"/>
</dbReference>
<dbReference type="AlphaFoldDB" id="A0A2R5LFW0"/>
<protein>
    <submittedName>
        <fullName evidence="6">Putative dual kunitz salivary protein</fullName>
    </submittedName>
</protein>
<feature type="domain" description="BPTI/Kunitz inhibitor" evidence="5">
    <location>
        <begin position="93"/>
        <end position="136"/>
    </location>
</feature>
<reference evidence="6" key="1">
    <citation type="submission" date="2018-03" db="EMBL/GenBank/DDBJ databases">
        <title>The relapsing fever spirochete Borrelia turicatae persists in the highly oxidative environment of its soft-bodied tick vector.</title>
        <authorList>
            <person name="Bourret T.J."/>
            <person name="Boyle W.K."/>
            <person name="Valenzuela J.G."/>
            <person name="Oliveira F."/>
            <person name="Lopez J.E."/>
        </authorList>
    </citation>
    <scope>NUCLEOTIDE SEQUENCE</scope>
    <source>
        <strain evidence="6">Kansas strain/isolate</strain>
        <tissue evidence="6">Salivary glands</tissue>
    </source>
</reference>
<feature type="chain" id="PRO_5015313804" evidence="4">
    <location>
        <begin position="20"/>
        <end position="165"/>
    </location>
</feature>
<evidence type="ECO:0000256" key="4">
    <source>
        <dbReference type="SAM" id="SignalP"/>
    </source>
</evidence>
<organism evidence="6">
    <name type="scientific">Ornithodoros turicata</name>
    <dbReference type="NCBI Taxonomy" id="34597"/>
    <lineage>
        <taxon>Eukaryota</taxon>
        <taxon>Metazoa</taxon>
        <taxon>Ecdysozoa</taxon>
        <taxon>Arthropoda</taxon>
        <taxon>Chelicerata</taxon>
        <taxon>Arachnida</taxon>
        <taxon>Acari</taxon>
        <taxon>Parasitiformes</taxon>
        <taxon>Ixodida</taxon>
        <taxon>Ixodoidea</taxon>
        <taxon>Argasidae</taxon>
        <taxon>Ornithodorinae</taxon>
        <taxon>Ornithodoros</taxon>
    </lineage>
</organism>
<dbReference type="Pfam" id="PF00014">
    <property type="entry name" value="Kunitz_BPTI"/>
    <property type="match status" value="1"/>
</dbReference>
<keyword evidence="3" id="KW-1015">Disulfide bond</keyword>
<dbReference type="InterPro" id="IPR050098">
    <property type="entry name" value="TFPI/VKTCI-like"/>
</dbReference>
<dbReference type="PANTHER" id="PTHR10083">
    <property type="entry name" value="KUNITZ-TYPE PROTEASE INHIBITOR-RELATED"/>
    <property type="match status" value="1"/>
</dbReference>
<keyword evidence="1" id="KW-0646">Protease inhibitor</keyword>
<dbReference type="SUPFAM" id="SSF57362">
    <property type="entry name" value="BPTI-like"/>
    <property type="match status" value="2"/>
</dbReference>